<dbReference type="PANTHER" id="PTHR46031:SF31">
    <property type="entry name" value="DOUBLE-STRANDED RNA-BINDING PROTEIN 1-LIKE"/>
    <property type="match status" value="1"/>
</dbReference>
<reference evidence="6" key="1">
    <citation type="submission" date="2022-12" db="EMBL/GenBank/DDBJ databases">
        <title>Draft genome assemblies for two species of Escallonia (Escalloniales).</title>
        <authorList>
            <person name="Chanderbali A."/>
            <person name="Dervinis C."/>
            <person name="Anghel I."/>
            <person name="Soltis D."/>
            <person name="Soltis P."/>
            <person name="Zapata F."/>
        </authorList>
    </citation>
    <scope>NUCLEOTIDE SEQUENCE</scope>
    <source>
        <strain evidence="6">UCBG64.0493</strain>
        <tissue evidence="6">Leaf</tissue>
    </source>
</reference>
<keyword evidence="2 3" id="KW-0694">RNA-binding</keyword>
<evidence type="ECO:0000256" key="2">
    <source>
        <dbReference type="ARBA" id="ARBA00022884"/>
    </source>
</evidence>
<evidence type="ECO:0000313" key="7">
    <source>
        <dbReference type="Proteomes" id="UP001188597"/>
    </source>
</evidence>
<dbReference type="AlphaFoldDB" id="A0AA88UT65"/>
<feature type="domain" description="DRBM" evidence="5">
    <location>
        <begin position="21"/>
        <end position="89"/>
    </location>
</feature>
<gene>
    <name evidence="6" type="ORF">RJ639_025272</name>
</gene>
<dbReference type="SUPFAM" id="SSF54768">
    <property type="entry name" value="dsRNA-binding domain-like"/>
    <property type="match status" value="1"/>
</dbReference>
<comment type="caution">
    <text evidence="6">The sequence shown here is derived from an EMBL/GenBank/DDBJ whole genome shotgun (WGS) entry which is preliminary data.</text>
</comment>
<accession>A0AA88UT65</accession>
<protein>
    <recommendedName>
        <fullName evidence="5">DRBM domain-containing protein</fullName>
    </recommendedName>
</protein>
<feature type="signal peptide" evidence="4">
    <location>
        <begin position="1"/>
        <end position="15"/>
    </location>
</feature>
<dbReference type="Gene3D" id="3.30.160.20">
    <property type="match status" value="1"/>
</dbReference>
<dbReference type="PROSITE" id="PS50137">
    <property type="entry name" value="DS_RBD"/>
    <property type="match status" value="1"/>
</dbReference>
<evidence type="ECO:0000256" key="4">
    <source>
        <dbReference type="SAM" id="SignalP"/>
    </source>
</evidence>
<dbReference type="PANTHER" id="PTHR46031">
    <property type="match status" value="1"/>
</dbReference>
<keyword evidence="1" id="KW-0677">Repeat</keyword>
<dbReference type="EMBL" id="JAVXUP010004259">
    <property type="protein sequence ID" value="KAK2997335.1"/>
    <property type="molecule type" value="Genomic_DNA"/>
</dbReference>
<evidence type="ECO:0000259" key="5">
    <source>
        <dbReference type="PROSITE" id="PS50137"/>
    </source>
</evidence>
<organism evidence="6 7">
    <name type="scientific">Escallonia herrerae</name>
    <dbReference type="NCBI Taxonomy" id="1293975"/>
    <lineage>
        <taxon>Eukaryota</taxon>
        <taxon>Viridiplantae</taxon>
        <taxon>Streptophyta</taxon>
        <taxon>Embryophyta</taxon>
        <taxon>Tracheophyta</taxon>
        <taxon>Spermatophyta</taxon>
        <taxon>Magnoliopsida</taxon>
        <taxon>eudicotyledons</taxon>
        <taxon>Gunneridae</taxon>
        <taxon>Pentapetalae</taxon>
        <taxon>asterids</taxon>
        <taxon>campanulids</taxon>
        <taxon>Escalloniales</taxon>
        <taxon>Escalloniaceae</taxon>
        <taxon>Escallonia</taxon>
    </lineage>
</organism>
<dbReference type="SMART" id="SM00358">
    <property type="entry name" value="DSRM"/>
    <property type="match status" value="1"/>
</dbReference>
<keyword evidence="4" id="KW-0732">Signal</keyword>
<dbReference type="InterPro" id="IPR014720">
    <property type="entry name" value="dsRBD_dom"/>
</dbReference>
<keyword evidence="7" id="KW-1185">Reference proteome</keyword>
<proteinExistence type="predicted"/>
<dbReference type="Pfam" id="PF00035">
    <property type="entry name" value="dsrm"/>
    <property type="match status" value="1"/>
</dbReference>
<dbReference type="Proteomes" id="UP001188597">
    <property type="component" value="Unassembled WGS sequence"/>
</dbReference>
<name>A0AA88UT65_9ASTE</name>
<evidence type="ECO:0000256" key="1">
    <source>
        <dbReference type="ARBA" id="ARBA00022737"/>
    </source>
</evidence>
<feature type="chain" id="PRO_5041649809" description="DRBM domain-containing protein" evidence="4">
    <location>
        <begin position="16"/>
        <end position="424"/>
    </location>
</feature>
<sequence length="424" mass="45508">MKLLRSPLSTSLVLLLNDCCSYKNLLQEYAQKEGLALPTYETIRSGELPHPKFYSSVKVEGEIFHGNATKTKKQAEFNAAKVAYTALMERKLSQNSDFTIPTLSEDRTQEFTLHSGKLMVANPQGGKLMTSRPLVLNPTTKQCADDYQEMVSDDISSFNVEVTSQKFVPSSAPAAIDEITGNRHSYSLKGVLPSSTQEGHASSAVMTPPDLSVLSIADSTMGIKSYLLCNRVRVYTSIPDMDLPKGTVVLPISDDNFAAVPPTAFVSLPSAVFLPSSTSLVNPSSFVASLTDSLTCFFPFFAALPALLSSFAAFPETTSASVFSFSEDFSEAVPNSADLRLSPSVLFGSFSFSSVFSGTFFAVGDSVASPLDRVAGVGAGAEYAELILCAHTVHVTVCRDRKLLPKAAPCIISELAFSTDNQIS</sequence>
<evidence type="ECO:0000313" key="6">
    <source>
        <dbReference type="EMBL" id="KAK2997335.1"/>
    </source>
</evidence>
<evidence type="ECO:0000256" key="3">
    <source>
        <dbReference type="PROSITE-ProRule" id="PRU00266"/>
    </source>
</evidence>
<dbReference type="GO" id="GO:0003723">
    <property type="term" value="F:RNA binding"/>
    <property type="evidence" value="ECO:0007669"/>
    <property type="project" value="UniProtKB-UniRule"/>
</dbReference>